<dbReference type="InterPro" id="IPR006108">
    <property type="entry name" value="3HC_DH_C"/>
</dbReference>
<dbReference type="GO" id="GO:0019605">
    <property type="term" value="P:butyrate metabolic process"/>
    <property type="evidence" value="ECO:0007669"/>
    <property type="project" value="UniProtKB-UniPathway"/>
</dbReference>
<sequence>MSIDAVNRISVVGSGAMGTQIAAVCALAGYPVKVQDIATESLERARQVLTEQLEKRVQKGKLSREQVDGAWSRLSWTTDLAEAVGDADYVIEAIVEKLDAKRELFARLDELAPAHAILATNSSTIVSSKIADATRRPENVCNMHFFNPVLVMELVEVVMNPQTSEDTADTAVELCRRIGKTPILLKKEISGFVANRLLMALFKEAMYLYEQGIAEFKDIDLAATKALNHPMGPFTLMDFTGLDVNYHVMQQQYAETGDPAMKPPEILREKFERGEFGRKSGKGFYTYE</sequence>
<dbReference type="AlphaFoldDB" id="A0A2K8NB57"/>
<keyword evidence="5" id="KW-0520">NAD</keyword>
<feature type="domain" description="3-hydroxyacyl-CoA dehydrogenase C-terminal" evidence="6">
    <location>
        <begin position="191"/>
        <end position="287"/>
    </location>
</feature>
<dbReference type="InterPro" id="IPR022694">
    <property type="entry name" value="3-OHacyl-CoA_DH"/>
</dbReference>
<protein>
    <submittedName>
        <fullName evidence="8">3-hydroxyacyl-CoA dehydrogenase</fullName>
    </submittedName>
</protein>
<dbReference type="KEGG" id="kyr:CVV65_12725"/>
<gene>
    <name evidence="8" type="ORF">CVV65_12725</name>
</gene>
<dbReference type="Proteomes" id="UP000231932">
    <property type="component" value="Chromosome"/>
</dbReference>
<feature type="binding site" evidence="5">
    <location>
        <position position="101"/>
    </location>
    <ligand>
        <name>NAD(+)</name>
        <dbReference type="ChEBI" id="CHEBI:57540"/>
    </ligand>
</feature>
<proteinExistence type="inferred from homology"/>
<name>A0A2K8NB57_9BACL</name>
<dbReference type="InterPro" id="IPR006176">
    <property type="entry name" value="3-OHacyl-CoA_DH_NAD-bd"/>
</dbReference>
<dbReference type="GO" id="GO:0070403">
    <property type="term" value="F:NAD+ binding"/>
    <property type="evidence" value="ECO:0007669"/>
    <property type="project" value="InterPro"/>
</dbReference>
<evidence type="ECO:0000313" key="9">
    <source>
        <dbReference type="Proteomes" id="UP000231932"/>
    </source>
</evidence>
<feature type="site" description="Important for catalytic activity" evidence="4">
    <location>
        <position position="144"/>
    </location>
</feature>
<evidence type="ECO:0000256" key="4">
    <source>
        <dbReference type="PIRSR" id="PIRSR000105-1"/>
    </source>
</evidence>
<dbReference type="SUPFAM" id="SSF48179">
    <property type="entry name" value="6-phosphogluconate dehydrogenase C-terminal domain-like"/>
    <property type="match status" value="1"/>
</dbReference>
<dbReference type="PANTHER" id="PTHR48075">
    <property type="entry name" value="3-HYDROXYACYL-COA DEHYDROGENASE FAMILY PROTEIN"/>
    <property type="match status" value="1"/>
</dbReference>
<dbReference type="InterPro" id="IPR006180">
    <property type="entry name" value="3-OHacyl-CoA_DH_CS"/>
</dbReference>
<evidence type="ECO:0000313" key="8">
    <source>
        <dbReference type="EMBL" id="ATY85682.1"/>
    </source>
</evidence>
<dbReference type="UniPathway" id="UPA00863"/>
<feature type="domain" description="3-hydroxyacyl-CoA dehydrogenase NAD binding" evidence="7">
    <location>
        <begin position="9"/>
        <end position="187"/>
    </location>
</feature>
<reference evidence="9" key="1">
    <citation type="submission" date="2017-11" db="EMBL/GenBank/DDBJ databases">
        <title>Complete Genome Sequence of Kyrpidia sp. Strain EA-1, a thermophilic, hydrogen-oxidizing Bacterium, isolated from the Azores.</title>
        <authorList>
            <person name="Reiner J.E."/>
            <person name="Lapp C.J."/>
            <person name="Bunk B."/>
            <person name="Gescher J."/>
        </authorList>
    </citation>
    <scope>NUCLEOTIDE SEQUENCE [LARGE SCALE GENOMIC DNA]</scope>
    <source>
        <strain evidence="9">EA-1</strain>
    </source>
</reference>
<evidence type="ECO:0000256" key="2">
    <source>
        <dbReference type="ARBA" id="ARBA00009463"/>
    </source>
</evidence>
<dbReference type="PIRSF" id="PIRSF000105">
    <property type="entry name" value="HCDH"/>
    <property type="match status" value="1"/>
</dbReference>
<dbReference type="GO" id="GO:0006635">
    <property type="term" value="P:fatty acid beta-oxidation"/>
    <property type="evidence" value="ECO:0007669"/>
    <property type="project" value="TreeGrafter"/>
</dbReference>
<dbReference type="Gene3D" id="1.10.1040.10">
    <property type="entry name" value="N-(1-d-carboxylethyl)-l-norvaline Dehydrogenase, domain 2"/>
    <property type="match status" value="1"/>
</dbReference>
<keyword evidence="9" id="KW-1185">Reference proteome</keyword>
<dbReference type="GO" id="GO:0008691">
    <property type="term" value="F:3-hydroxybutyryl-CoA dehydrogenase activity"/>
    <property type="evidence" value="ECO:0007669"/>
    <property type="project" value="TreeGrafter"/>
</dbReference>
<dbReference type="SUPFAM" id="SSF51735">
    <property type="entry name" value="NAD(P)-binding Rossmann-fold domains"/>
    <property type="match status" value="1"/>
</dbReference>
<dbReference type="InterPro" id="IPR008927">
    <property type="entry name" value="6-PGluconate_DH-like_C_sf"/>
</dbReference>
<dbReference type="PROSITE" id="PS00067">
    <property type="entry name" value="3HCDH"/>
    <property type="match status" value="1"/>
</dbReference>
<feature type="binding site" evidence="5">
    <location>
        <begin position="13"/>
        <end position="18"/>
    </location>
    <ligand>
        <name>NAD(+)</name>
        <dbReference type="ChEBI" id="CHEBI:57540"/>
    </ligand>
</feature>
<evidence type="ECO:0000256" key="3">
    <source>
        <dbReference type="ARBA" id="ARBA00023002"/>
    </source>
</evidence>
<dbReference type="FunFam" id="3.40.50.720:FF:000009">
    <property type="entry name" value="Fatty oxidation complex, alpha subunit"/>
    <property type="match status" value="1"/>
</dbReference>
<feature type="binding site" evidence="5">
    <location>
        <position position="36"/>
    </location>
    <ligand>
        <name>NAD(+)</name>
        <dbReference type="ChEBI" id="CHEBI:57540"/>
    </ligand>
</feature>
<dbReference type="Pfam" id="PF02737">
    <property type="entry name" value="3HCDH_N"/>
    <property type="match status" value="1"/>
</dbReference>
<feature type="binding site" evidence="5">
    <location>
        <position position="279"/>
    </location>
    <ligand>
        <name>NAD(+)</name>
        <dbReference type="ChEBI" id="CHEBI:57540"/>
    </ligand>
</feature>
<dbReference type="RefSeq" id="WP_100668443.1">
    <property type="nucleotide sequence ID" value="NZ_CP024955.1"/>
</dbReference>
<dbReference type="PANTHER" id="PTHR48075:SF5">
    <property type="entry name" value="3-HYDROXYBUTYRYL-COA DEHYDROGENASE"/>
    <property type="match status" value="1"/>
</dbReference>
<comment type="pathway">
    <text evidence="1">Lipid metabolism; butanoate metabolism.</text>
</comment>
<dbReference type="EMBL" id="CP024955">
    <property type="protein sequence ID" value="ATY85682.1"/>
    <property type="molecule type" value="Genomic_DNA"/>
</dbReference>
<evidence type="ECO:0000259" key="6">
    <source>
        <dbReference type="Pfam" id="PF00725"/>
    </source>
</evidence>
<dbReference type="Pfam" id="PF00725">
    <property type="entry name" value="3HCDH"/>
    <property type="match status" value="1"/>
</dbReference>
<dbReference type="InterPro" id="IPR013328">
    <property type="entry name" value="6PGD_dom2"/>
</dbReference>
<dbReference type="InterPro" id="IPR036291">
    <property type="entry name" value="NAD(P)-bd_dom_sf"/>
</dbReference>
<feature type="binding site" evidence="5">
    <location>
        <position position="147"/>
    </location>
    <ligand>
        <name>NAD(+)</name>
        <dbReference type="ChEBI" id="CHEBI:57540"/>
    </ligand>
</feature>
<dbReference type="OrthoDB" id="9771883at2"/>
<organism evidence="8 9">
    <name type="scientific">Kyrpidia spormannii</name>
    <dbReference type="NCBI Taxonomy" id="2055160"/>
    <lineage>
        <taxon>Bacteria</taxon>
        <taxon>Bacillati</taxon>
        <taxon>Bacillota</taxon>
        <taxon>Bacilli</taxon>
        <taxon>Bacillales</taxon>
        <taxon>Alicyclobacillaceae</taxon>
        <taxon>Kyrpidia</taxon>
    </lineage>
</organism>
<dbReference type="Gene3D" id="3.40.50.720">
    <property type="entry name" value="NAD(P)-binding Rossmann-like Domain"/>
    <property type="match status" value="1"/>
</dbReference>
<feature type="binding site" evidence="5">
    <location>
        <position position="123"/>
    </location>
    <ligand>
        <name>NAD(+)</name>
        <dbReference type="ChEBI" id="CHEBI:57540"/>
    </ligand>
</feature>
<keyword evidence="3" id="KW-0560">Oxidoreductase</keyword>
<evidence type="ECO:0000259" key="7">
    <source>
        <dbReference type="Pfam" id="PF02737"/>
    </source>
</evidence>
<feature type="binding site" evidence="5">
    <location>
        <position position="96"/>
    </location>
    <ligand>
        <name>NAD(+)</name>
        <dbReference type="ChEBI" id="CHEBI:57540"/>
    </ligand>
</feature>
<evidence type="ECO:0000256" key="5">
    <source>
        <dbReference type="PIRSR" id="PIRSR000105-2"/>
    </source>
</evidence>
<comment type="similarity">
    <text evidence="2">Belongs to the 3-hydroxyacyl-CoA dehydrogenase family.</text>
</comment>
<evidence type="ECO:0000256" key="1">
    <source>
        <dbReference type="ARBA" id="ARBA00005086"/>
    </source>
</evidence>
<accession>A0A2K8NB57</accession>